<name>A0ABS4GEW2_9FIRM</name>
<proteinExistence type="predicted"/>
<dbReference type="EMBL" id="JAGGKS010000005">
    <property type="protein sequence ID" value="MBP1926224.1"/>
    <property type="molecule type" value="Genomic_DNA"/>
</dbReference>
<dbReference type="InterPro" id="IPR011032">
    <property type="entry name" value="GroES-like_sf"/>
</dbReference>
<accession>A0ABS4GEW2</accession>
<reference evidence="1 2" key="1">
    <citation type="submission" date="2021-03" db="EMBL/GenBank/DDBJ databases">
        <title>Genomic Encyclopedia of Type Strains, Phase IV (KMG-IV): sequencing the most valuable type-strain genomes for metagenomic binning, comparative biology and taxonomic classification.</title>
        <authorList>
            <person name="Goeker M."/>
        </authorList>
    </citation>
    <scope>NUCLEOTIDE SEQUENCE [LARGE SCALE GENOMIC DNA]</scope>
    <source>
        <strain evidence="1 2">DSM 24004</strain>
    </source>
</reference>
<comment type="caution">
    <text evidence="1">The sequence shown here is derived from an EMBL/GenBank/DDBJ whole genome shotgun (WGS) entry which is preliminary data.</text>
</comment>
<dbReference type="Proteomes" id="UP001519342">
    <property type="component" value="Unassembled WGS sequence"/>
</dbReference>
<sequence length="54" mass="6115">MKAALWYGKNDVRVEDIAEPMVKAGSVKIKVKWCGICGSDLHEISSRNKMMFEN</sequence>
<dbReference type="Gene3D" id="3.90.180.10">
    <property type="entry name" value="Medium-chain alcohol dehydrogenases, catalytic domain"/>
    <property type="match status" value="1"/>
</dbReference>
<evidence type="ECO:0000313" key="2">
    <source>
        <dbReference type="Proteomes" id="UP001519342"/>
    </source>
</evidence>
<dbReference type="SUPFAM" id="SSF50129">
    <property type="entry name" value="GroES-like"/>
    <property type="match status" value="1"/>
</dbReference>
<keyword evidence="2" id="KW-1185">Reference proteome</keyword>
<evidence type="ECO:0000313" key="1">
    <source>
        <dbReference type="EMBL" id="MBP1926224.1"/>
    </source>
</evidence>
<gene>
    <name evidence="1" type="ORF">J2Z76_002088</name>
</gene>
<organism evidence="1 2">
    <name type="scientific">Sedimentibacter acidaminivorans</name>
    <dbReference type="NCBI Taxonomy" id="913099"/>
    <lineage>
        <taxon>Bacteria</taxon>
        <taxon>Bacillati</taxon>
        <taxon>Bacillota</taxon>
        <taxon>Tissierellia</taxon>
        <taxon>Sedimentibacter</taxon>
    </lineage>
</organism>
<protein>
    <submittedName>
        <fullName evidence="1">Threonine dehydrogenase-like Zn-dependent dehydrogenase</fullName>
    </submittedName>
</protein>